<evidence type="ECO:0000313" key="1">
    <source>
        <dbReference type="EMBL" id="EON30822.1"/>
    </source>
</evidence>
<protein>
    <submittedName>
        <fullName evidence="1">Uncharacterized protein</fullName>
    </submittedName>
</protein>
<proteinExistence type="predicted"/>
<dbReference type="EMBL" id="AQPW01000038">
    <property type="protein sequence ID" value="EON30822.1"/>
    <property type="molecule type" value="Genomic_DNA"/>
</dbReference>
<dbReference type="Proteomes" id="UP000013569">
    <property type="component" value="Unassembled WGS sequence"/>
</dbReference>
<name>R7Y4B5_9ACTN</name>
<comment type="caution">
    <text evidence="1">The sequence shown here is derived from an EMBL/GenBank/DDBJ whole genome shotgun (WGS) entry which is preliminary data.</text>
</comment>
<sequence length="182" mass="20139">PTVTYPCSSPQSYFVGLLDAGHHSGSARLTAADYGGFLEHKEEFEARREFLATLQGLPPIQFRPIVTDAADWIKAHVPPFDKGEIRDRDLTHGMKVAYNLGSGTTHGMKWLHEYIGSGRERNLLGMVADGLAAALAMSECAVALFEAQANLPRNHTRNAKYPERLQSTVNEWSRMYPPPASE</sequence>
<accession>R7Y4B5</accession>
<organism evidence="1 2">
    <name type="scientific">Gordonia terrae C-6</name>
    <dbReference type="NCBI Taxonomy" id="1316928"/>
    <lineage>
        <taxon>Bacteria</taxon>
        <taxon>Bacillati</taxon>
        <taxon>Actinomycetota</taxon>
        <taxon>Actinomycetes</taxon>
        <taxon>Mycobacteriales</taxon>
        <taxon>Gordoniaceae</taxon>
        <taxon>Gordonia</taxon>
    </lineage>
</organism>
<evidence type="ECO:0000313" key="2">
    <source>
        <dbReference type="Proteomes" id="UP000013569"/>
    </source>
</evidence>
<gene>
    <name evidence="1" type="ORF">GTC6_20530</name>
</gene>
<reference evidence="1 2" key="1">
    <citation type="journal article" date="2013" name="Genome Announc.">
        <title>Draft Genome Sequence of a Benzothiophene-Desulfurizing Bacterium, Gordona terrae Strain C-6.</title>
        <authorList>
            <person name="Wang W."/>
            <person name="Ma T."/>
            <person name="Ren Y."/>
            <person name="Li G."/>
        </authorList>
    </citation>
    <scope>NUCLEOTIDE SEQUENCE [LARGE SCALE GENOMIC DNA]</scope>
    <source>
        <strain evidence="1 2">C-6</strain>
    </source>
</reference>
<feature type="non-terminal residue" evidence="1">
    <location>
        <position position="1"/>
    </location>
</feature>
<dbReference type="AlphaFoldDB" id="R7Y4B5"/>